<reference evidence="1 2" key="1">
    <citation type="submission" date="2019-03" db="EMBL/GenBank/DDBJ databases">
        <title>Genomic Encyclopedia of Type Strains, Phase III (KMG-III): the genomes of soil and plant-associated and newly described type strains.</title>
        <authorList>
            <person name="Whitman W."/>
        </authorList>
    </citation>
    <scope>NUCLEOTIDE SEQUENCE [LARGE SCALE GENOMIC DNA]</scope>
    <source>
        <strain evidence="1 2">CECT 7972</strain>
    </source>
</reference>
<dbReference type="Proteomes" id="UP000295558">
    <property type="component" value="Unassembled WGS sequence"/>
</dbReference>
<gene>
    <name evidence="1" type="ORF">DFP96_106127</name>
</gene>
<dbReference type="InterPro" id="IPR011989">
    <property type="entry name" value="ARM-like"/>
</dbReference>
<proteinExistence type="predicted"/>
<name>A0A4R6ZKL9_9LIST</name>
<dbReference type="SUPFAM" id="SSF48371">
    <property type="entry name" value="ARM repeat"/>
    <property type="match status" value="1"/>
</dbReference>
<dbReference type="STRING" id="1265846.PROCOU_17104"/>
<evidence type="ECO:0000313" key="1">
    <source>
        <dbReference type="EMBL" id="TDR52920.1"/>
    </source>
</evidence>
<organism evidence="1 2">
    <name type="scientific">Listeria rocourtiae</name>
    <dbReference type="NCBI Taxonomy" id="647910"/>
    <lineage>
        <taxon>Bacteria</taxon>
        <taxon>Bacillati</taxon>
        <taxon>Bacillota</taxon>
        <taxon>Bacilli</taxon>
        <taxon>Bacillales</taxon>
        <taxon>Listeriaceae</taxon>
        <taxon>Listeria</taxon>
    </lineage>
</organism>
<dbReference type="OrthoDB" id="2360038at2"/>
<dbReference type="InterPro" id="IPR016024">
    <property type="entry name" value="ARM-type_fold"/>
</dbReference>
<dbReference type="RefSeq" id="WP_036074048.1">
    <property type="nucleotide sequence ID" value="NZ_SNZK01000006.1"/>
</dbReference>
<keyword evidence="2" id="KW-1185">Reference proteome</keyword>
<dbReference type="EMBL" id="SNZK01000006">
    <property type="protein sequence ID" value="TDR52920.1"/>
    <property type="molecule type" value="Genomic_DNA"/>
</dbReference>
<sequence>MKHWDGWEEIREVLPSFDGVYLDTMSKFSYEVLELPPYYDSKACLTAVFLYSVDGKMYDLMLRFIGISSLKMDMDVGFGDIQISPEQIEDIQFYVKDYEHGSVSFYCEAISYLGVEENTEESLKLALQKWRKLERMVEPDWQEVTETLDMLVDFVDRPVVTEILLRSVVHENKGIRDSGYEYLWYLDDSRAFELACTGLKSEDALRRINCLEYLAKWGEAEIVPQLLDRVENDDDELVRCYAAEAVGHNAEAEAIPVLQRLLLQEQDDVAKIGMLYGLALLGYRELDSFFENLQNDYYIVRIRAALYLTEIARNDATVLPSIVAKLKLCRELEETVAVREALDYALDELAN</sequence>
<comment type="caution">
    <text evidence="1">The sequence shown here is derived from an EMBL/GenBank/DDBJ whole genome shotgun (WGS) entry which is preliminary data.</text>
</comment>
<dbReference type="AlphaFoldDB" id="A0A4R6ZKL9"/>
<accession>A0A4R6ZKL9</accession>
<dbReference type="Gene3D" id="1.25.10.10">
    <property type="entry name" value="Leucine-rich Repeat Variant"/>
    <property type="match status" value="1"/>
</dbReference>
<evidence type="ECO:0000313" key="2">
    <source>
        <dbReference type="Proteomes" id="UP000295558"/>
    </source>
</evidence>
<protein>
    <submittedName>
        <fullName evidence="1">HEAT repeat protein</fullName>
    </submittedName>
</protein>
<dbReference type="Pfam" id="PF13646">
    <property type="entry name" value="HEAT_2"/>
    <property type="match status" value="1"/>
</dbReference>